<dbReference type="AlphaFoldDB" id="A0AAW0D0X5"/>
<gene>
    <name evidence="2" type="ORF">R3P38DRAFT_3176880</name>
</gene>
<organism evidence="2 3">
    <name type="scientific">Favolaschia claudopus</name>
    <dbReference type="NCBI Taxonomy" id="2862362"/>
    <lineage>
        <taxon>Eukaryota</taxon>
        <taxon>Fungi</taxon>
        <taxon>Dikarya</taxon>
        <taxon>Basidiomycota</taxon>
        <taxon>Agaricomycotina</taxon>
        <taxon>Agaricomycetes</taxon>
        <taxon>Agaricomycetidae</taxon>
        <taxon>Agaricales</taxon>
        <taxon>Marasmiineae</taxon>
        <taxon>Mycenaceae</taxon>
        <taxon>Favolaschia</taxon>
    </lineage>
</organism>
<feature type="region of interest" description="Disordered" evidence="1">
    <location>
        <begin position="1"/>
        <end position="133"/>
    </location>
</feature>
<keyword evidence="3" id="KW-1185">Reference proteome</keyword>
<proteinExistence type="predicted"/>
<dbReference type="EMBL" id="JAWWNJ010000011">
    <property type="protein sequence ID" value="KAK7044634.1"/>
    <property type="molecule type" value="Genomic_DNA"/>
</dbReference>
<comment type="caution">
    <text evidence="2">The sequence shown here is derived from an EMBL/GenBank/DDBJ whole genome shotgun (WGS) entry which is preliminary data.</text>
</comment>
<evidence type="ECO:0000313" key="2">
    <source>
        <dbReference type="EMBL" id="KAK7044634.1"/>
    </source>
</evidence>
<sequence>MSADSDKIDLPISNTTTDKQIIPESTGLKAPGDNASDPSEAALQPAASESDDNANAKAGIAAEPESKADSQGQDPGPAIEPSDKVDEVTGTDPSGSDSDWPQPPKAPDDKYRGSSNNPTSGPRPTPKPRPKPR</sequence>
<name>A0AAW0D0X5_9AGAR</name>
<evidence type="ECO:0000256" key="1">
    <source>
        <dbReference type="SAM" id="MobiDB-lite"/>
    </source>
</evidence>
<dbReference type="Proteomes" id="UP001362999">
    <property type="component" value="Unassembled WGS sequence"/>
</dbReference>
<evidence type="ECO:0000313" key="3">
    <source>
        <dbReference type="Proteomes" id="UP001362999"/>
    </source>
</evidence>
<accession>A0AAW0D0X5</accession>
<protein>
    <submittedName>
        <fullName evidence="2">Uncharacterized protein</fullName>
    </submittedName>
</protein>
<reference evidence="2 3" key="1">
    <citation type="journal article" date="2024" name="J Genomics">
        <title>Draft genome sequencing and assembly of Favolaschia claudopus CIRM-BRFM 2984 isolated from oak limbs.</title>
        <authorList>
            <person name="Navarro D."/>
            <person name="Drula E."/>
            <person name="Chaduli D."/>
            <person name="Cazenave R."/>
            <person name="Ahrendt S."/>
            <person name="Wang J."/>
            <person name="Lipzen A."/>
            <person name="Daum C."/>
            <person name="Barry K."/>
            <person name="Grigoriev I.V."/>
            <person name="Favel A."/>
            <person name="Rosso M.N."/>
            <person name="Martin F."/>
        </authorList>
    </citation>
    <scope>NUCLEOTIDE SEQUENCE [LARGE SCALE GENOMIC DNA]</scope>
    <source>
        <strain evidence="2 3">CIRM-BRFM 2984</strain>
    </source>
</reference>